<gene>
    <name evidence="1" type="ORF">EJB06_05910</name>
</gene>
<dbReference type="EMBL" id="RXLQ01000003">
    <property type="protein sequence ID" value="RSZ59732.1"/>
    <property type="molecule type" value="Genomic_DNA"/>
</dbReference>
<proteinExistence type="predicted"/>
<dbReference type="OrthoDB" id="2568996at2"/>
<evidence type="ECO:0000313" key="2">
    <source>
        <dbReference type="Proteomes" id="UP000278085"/>
    </source>
</evidence>
<dbReference type="AlphaFoldDB" id="A0A430HQD7"/>
<protein>
    <recommendedName>
        <fullName evidence="3">HEAT repeat domain-containing protein</fullName>
    </recommendedName>
</protein>
<evidence type="ECO:0008006" key="3">
    <source>
        <dbReference type="Google" id="ProtNLM"/>
    </source>
</evidence>
<dbReference type="RefSeq" id="WP_126073094.1">
    <property type="nucleotide sequence ID" value="NZ_CP051166.1"/>
</dbReference>
<evidence type="ECO:0000313" key="1">
    <source>
        <dbReference type="EMBL" id="RSZ59732.1"/>
    </source>
</evidence>
<organism evidence="1 2">
    <name type="scientific">Massilia atriviolacea</name>
    <dbReference type="NCBI Taxonomy" id="2495579"/>
    <lineage>
        <taxon>Bacteria</taxon>
        <taxon>Pseudomonadati</taxon>
        <taxon>Pseudomonadota</taxon>
        <taxon>Betaproteobacteria</taxon>
        <taxon>Burkholderiales</taxon>
        <taxon>Oxalobacteraceae</taxon>
        <taxon>Telluria group</taxon>
        <taxon>Massilia</taxon>
    </lineage>
</organism>
<comment type="caution">
    <text evidence="1">The sequence shown here is derived from an EMBL/GenBank/DDBJ whole genome shotgun (WGS) entry which is preliminary data.</text>
</comment>
<dbReference type="Proteomes" id="UP000278085">
    <property type="component" value="Unassembled WGS sequence"/>
</dbReference>
<name>A0A430HQD7_9BURK</name>
<sequence length="461" mass="50543">MDAHVSIFSESAIQSTKLGREAFATALRHGRGCAAMHLRDHGMDGVEDIVLAACLENQAYDRQCEGSRAEWMYSLFKGTPAYPRFAGAILAALARSTGGQYYDYDGEQLCHLASLMGSDGDLQAASCLRAFVRNQAMSDDGVVGASAMCALDGMSAVIDVARRVGQFLQHDPQAWCHSLEELTGDALPFDEAFAELERLAAGDPAIAAYVGRQEALIARDAPDERTSQQIDIDARRYGEEFIRQNPVESIIAASTGESPQRGLFLRFGRWAGTDDLNRILDHLREQDDTDVCKQLLRVFRHATLPRLDERVWALASHSSADVRNAAVLALSSLKDPQVRALGLERLRATGFSSEFADDIALFEHNFEPGDETLILSALERQSVDGDEAHALGSNALDICASVRTAAMAGVAQWVYRTNPCTICRCRAVERLQEWGCLPAHIADEARYDASEELRELACKQT</sequence>
<reference evidence="1 2" key="1">
    <citation type="submission" date="2018-12" db="EMBL/GenBank/DDBJ databases">
        <authorList>
            <person name="Yang E."/>
        </authorList>
    </citation>
    <scope>NUCLEOTIDE SEQUENCE [LARGE SCALE GENOMIC DNA]</scope>
    <source>
        <strain evidence="1 2">SOD</strain>
    </source>
</reference>
<keyword evidence="2" id="KW-1185">Reference proteome</keyword>
<accession>A0A430HQD7</accession>